<evidence type="ECO:0000256" key="2">
    <source>
        <dbReference type="PROSITE-ProRule" id="PRU00117"/>
    </source>
</evidence>
<evidence type="ECO:0000313" key="6">
    <source>
        <dbReference type="Proteomes" id="UP001652680"/>
    </source>
</evidence>
<dbReference type="FunFam" id="3.30.1370.10:FF:000052">
    <property type="entry name" value="Kep1, isoform A"/>
    <property type="match status" value="1"/>
</dbReference>
<dbReference type="EnsemblMetazoa" id="XM_017131967.2">
    <property type="protein sequence ID" value="XP_016987456.1"/>
    <property type="gene ID" value="LOC108050332"/>
</dbReference>
<feature type="region of interest" description="Disordered" evidence="3">
    <location>
        <begin position="1"/>
        <end position="21"/>
    </location>
</feature>
<gene>
    <name evidence="7" type="primary">LOC108050332</name>
    <name evidence="5" type="synonym">108050332</name>
</gene>
<dbReference type="GO" id="GO:0000381">
    <property type="term" value="P:regulation of alternative mRNA splicing, via spliceosome"/>
    <property type="evidence" value="ECO:0007669"/>
    <property type="project" value="TreeGrafter"/>
</dbReference>
<organism evidence="7">
    <name type="scientific">Drosophila rhopaloa</name>
    <name type="common">Fruit fly</name>
    <dbReference type="NCBI Taxonomy" id="1041015"/>
    <lineage>
        <taxon>Eukaryota</taxon>
        <taxon>Metazoa</taxon>
        <taxon>Ecdysozoa</taxon>
        <taxon>Arthropoda</taxon>
        <taxon>Hexapoda</taxon>
        <taxon>Insecta</taxon>
        <taxon>Pterygota</taxon>
        <taxon>Neoptera</taxon>
        <taxon>Endopterygota</taxon>
        <taxon>Diptera</taxon>
        <taxon>Brachycera</taxon>
        <taxon>Muscomorpha</taxon>
        <taxon>Ephydroidea</taxon>
        <taxon>Drosophilidae</taxon>
        <taxon>Drosophila</taxon>
        <taxon>Sophophora</taxon>
    </lineage>
</organism>
<dbReference type="OrthoDB" id="6777263at2759"/>
<dbReference type="GO" id="GO:0003729">
    <property type="term" value="F:mRNA binding"/>
    <property type="evidence" value="ECO:0007669"/>
    <property type="project" value="TreeGrafter"/>
</dbReference>
<name>A0A6P4FQG0_DRORH</name>
<keyword evidence="1 2" id="KW-0694">RNA-binding</keyword>
<dbReference type="PANTHER" id="PTHR11208:SF140">
    <property type="entry name" value="GH05812P-RELATED"/>
    <property type="match status" value="1"/>
</dbReference>
<dbReference type="Pfam" id="PF22675">
    <property type="entry name" value="KH-I_KHDC4-BBP"/>
    <property type="match status" value="1"/>
</dbReference>
<feature type="compositionally biased region" description="Basic and acidic residues" evidence="3">
    <location>
        <begin position="10"/>
        <end position="21"/>
    </location>
</feature>
<dbReference type="InterPro" id="IPR036612">
    <property type="entry name" value="KH_dom_type_1_sf"/>
</dbReference>
<dbReference type="GO" id="GO:0005634">
    <property type="term" value="C:nucleus"/>
    <property type="evidence" value="ECO:0007669"/>
    <property type="project" value="TreeGrafter"/>
</dbReference>
<dbReference type="InterPro" id="IPR045071">
    <property type="entry name" value="BBP-like"/>
</dbReference>
<sequence length="319" mass="36820">MIKMEPPSEFTEKPATHDHQPRLNEVAQKFLADLDEERQRLSAEFPLCSLLIDEAVDRVYCTGRIPGKEFHADVYKQKPMKITQKVFVPVKQYPKFNFTGKILGPKGNSLRRLQEETQCKIAIKGRSSIRDRNKEEQLRSSGDPRYAHLQKDLFLEVSTVATPAECYARIAYALAEIRKYLIPDKNDEVSHEQLRELMEMDPESAKSIHGPNLEAYRSVFDKKFGGSSNGAPKYLNLIKRAAENPPEVDEAEEVAYEYEHRMPPKRPPTGYEYSKPRPSIIPTNAAAYKRPYPTDMKRMREPPIKSYKPNPYTILKKYK</sequence>
<accession>A0A6P4FQG0</accession>
<dbReference type="CDD" id="cd22384">
    <property type="entry name" value="KH-I_KHDRBS"/>
    <property type="match status" value="1"/>
</dbReference>
<dbReference type="PANTHER" id="PTHR11208">
    <property type="entry name" value="RNA-BINDING PROTEIN RELATED"/>
    <property type="match status" value="1"/>
</dbReference>
<evidence type="ECO:0000313" key="5">
    <source>
        <dbReference type="EnsemblMetazoa" id="XP_016987456.1"/>
    </source>
</evidence>
<dbReference type="SMART" id="SM00322">
    <property type="entry name" value="KH"/>
    <property type="match status" value="1"/>
</dbReference>
<evidence type="ECO:0000313" key="7">
    <source>
        <dbReference type="RefSeq" id="XP_016987456.1"/>
    </source>
</evidence>
<dbReference type="InterPro" id="IPR004087">
    <property type="entry name" value="KH_dom"/>
</dbReference>
<dbReference type="SUPFAM" id="SSF54791">
    <property type="entry name" value="Eukaryotic type KH-domain (KH-domain type I)"/>
    <property type="match status" value="1"/>
</dbReference>
<proteinExistence type="predicted"/>
<dbReference type="Gene3D" id="3.30.1370.10">
    <property type="entry name" value="K Homology domain, type 1"/>
    <property type="match status" value="1"/>
</dbReference>
<evidence type="ECO:0000256" key="1">
    <source>
        <dbReference type="ARBA" id="ARBA00022884"/>
    </source>
</evidence>
<reference evidence="5" key="3">
    <citation type="submission" date="2025-05" db="UniProtKB">
        <authorList>
            <consortium name="EnsemblMetazoa"/>
        </authorList>
    </citation>
    <scope>IDENTIFICATION</scope>
</reference>
<reference evidence="6" key="1">
    <citation type="journal article" date="2021" name="Elife">
        <title>Highly contiguous assemblies of 101 drosophilid genomes.</title>
        <authorList>
            <person name="Kim B.Y."/>
            <person name="Wang J.R."/>
            <person name="Miller D.E."/>
            <person name="Barmina O."/>
            <person name="Delaney E."/>
            <person name="Thompson A."/>
            <person name="Comeault A.A."/>
            <person name="Peede D."/>
            <person name="D'Agostino E.R."/>
            <person name="Pelaez J."/>
            <person name="Aguilar J.M."/>
            <person name="Haji D."/>
            <person name="Matsunaga T."/>
            <person name="Armstrong E.E."/>
            <person name="Zych M."/>
            <person name="Ogawa Y."/>
            <person name="Stamenkovic-Radak M."/>
            <person name="Jelic M."/>
            <person name="Veselinovic M.S."/>
            <person name="Tanaskovic M."/>
            <person name="Eric P."/>
            <person name="Gao J.J."/>
            <person name="Katoh T.K."/>
            <person name="Toda M.J."/>
            <person name="Watabe H."/>
            <person name="Watada M."/>
            <person name="Davis J.S."/>
            <person name="Moyle L.C."/>
            <person name="Manoli G."/>
            <person name="Bertolini E."/>
            <person name="Kostal V."/>
            <person name="Hawley R.S."/>
            <person name="Takahashi A."/>
            <person name="Jones C.D."/>
            <person name="Price D.K."/>
            <person name="Whiteman N."/>
            <person name="Kopp A."/>
            <person name="Matute D.R."/>
            <person name="Petrov D.A."/>
        </authorList>
    </citation>
    <scope>NUCLEOTIDE SEQUENCE [LARGE SCALE GENOMIC DNA]</scope>
</reference>
<protein>
    <submittedName>
        <fullName evidence="7">KH domain-containing, RNA-binding, signal transduction-associated protein 2</fullName>
    </submittedName>
</protein>
<dbReference type="InterPro" id="IPR055256">
    <property type="entry name" value="KH_1_KHDC4/BBP-like"/>
</dbReference>
<feature type="domain" description="K Homology" evidence="4">
    <location>
        <begin position="80"/>
        <end position="179"/>
    </location>
</feature>
<evidence type="ECO:0000256" key="3">
    <source>
        <dbReference type="SAM" id="MobiDB-lite"/>
    </source>
</evidence>
<dbReference type="RefSeq" id="XP_016987456.1">
    <property type="nucleotide sequence ID" value="XM_017131967.1"/>
</dbReference>
<keyword evidence="6" id="KW-1185">Reference proteome</keyword>
<feature type="region of interest" description="Disordered" evidence="3">
    <location>
        <begin position="261"/>
        <end position="319"/>
    </location>
</feature>
<dbReference type="Proteomes" id="UP001652680">
    <property type="component" value="Unassembled WGS sequence"/>
</dbReference>
<dbReference type="CTD" id="37559"/>
<dbReference type="GeneID" id="108050332"/>
<reference evidence="7" key="2">
    <citation type="submission" date="2025-04" db="UniProtKB">
        <authorList>
            <consortium name="RefSeq"/>
        </authorList>
    </citation>
    <scope>IDENTIFICATION</scope>
</reference>
<dbReference type="PROSITE" id="PS50084">
    <property type="entry name" value="KH_TYPE_1"/>
    <property type="match status" value="1"/>
</dbReference>
<dbReference type="AlphaFoldDB" id="A0A6P4FQG0"/>
<evidence type="ECO:0000259" key="4">
    <source>
        <dbReference type="SMART" id="SM00322"/>
    </source>
</evidence>